<dbReference type="Proteomes" id="UP000423413">
    <property type="component" value="Chromosome"/>
</dbReference>
<keyword evidence="2" id="KW-0540">Nuclease</keyword>
<organism evidence="2 3">
    <name type="scientific">Pseudomonas coronafaciens pv. coronafaciens</name>
    <dbReference type="NCBI Taxonomy" id="235275"/>
    <lineage>
        <taxon>Bacteria</taxon>
        <taxon>Pseudomonadati</taxon>
        <taxon>Pseudomonadota</taxon>
        <taxon>Gammaproteobacteria</taxon>
        <taxon>Pseudomonadales</taxon>
        <taxon>Pseudomonadaceae</taxon>
        <taxon>Pseudomonas</taxon>
        <taxon>Pseudomonas coronafaciens</taxon>
    </lineage>
</organism>
<feature type="domain" description="HNH" evidence="1">
    <location>
        <begin position="227"/>
        <end position="281"/>
    </location>
</feature>
<name>A0AAE6UKN7_9PSED</name>
<dbReference type="AlphaFoldDB" id="A0AAE6UKN7"/>
<dbReference type="EMBL" id="CP046441">
    <property type="protein sequence ID" value="QGT80924.1"/>
    <property type="molecule type" value="Genomic_DNA"/>
</dbReference>
<sequence length="303" mass="33748">MPVIFCNTGWMEYYNGIDGDSIQRGGSYNNDSIGHEVCNFTNARGKVYGYVQPTGRINIGKLGAKKGDEYVDGVTVIWTAGPDSGGTAVVGWYKNATVYRELQRISKPTKTHKKNEIEIYRISASASDVRLLPSCEREFMIPRAVKGGIGQSNIWYADNQESAELVDKVLLLIEHGSGQNRLPDVDSEAFGSEGNPRLVSHLRRERNSTIVKKKKIKVFAETGALCCEVCGFNFEKVYGKAGEKFCEVHHLTPLHKSDRNTETKLSELAVVCSNCHRIIHRMSPMPCISELKRLIVAQHSNSH</sequence>
<dbReference type="Pfam" id="PF01844">
    <property type="entry name" value="HNH"/>
    <property type="match status" value="1"/>
</dbReference>
<proteinExistence type="predicted"/>
<keyword evidence="2" id="KW-0378">Hydrolase</keyword>
<reference evidence="2 3" key="1">
    <citation type="submission" date="2019-11" db="EMBL/GenBank/DDBJ databases">
        <title>Complete genome sequence of Pseudomonas syringae pv. coronafaciens isolate B19001 originated in imported oat cereal.</title>
        <authorList>
            <person name="Kim S.M."/>
            <person name="Lee B.C."/>
            <person name="Seo S.J."/>
            <person name="Lee J.E."/>
            <person name="Choi N.J."/>
            <person name="Park J.H."/>
        </authorList>
    </citation>
    <scope>NUCLEOTIDE SEQUENCE [LARGE SCALE GENOMIC DNA]</scope>
    <source>
        <strain evidence="2 3">B19001</strain>
    </source>
</reference>
<evidence type="ECO:0000259" key="1">
    <source>
        <dbReference type="Pfam" id="PF01844"/>
    </source>
</evidence>
<evidence type="ECO:0000313" key="3">
    <source>
        <dbReference type="Proteomes" id="UP000423413"/>
    </source>
</evidence>
<dbReference type="GO" id="GO:0008270">
    <property type="term" value="F:zinc ion binding"/>
    <property type="evidence" value="ECO:0007669"/>
    <property type="project" value="InterPro"/>
</dbReference>
<dbReference type="GO" id="GO:0003676">
    <property type="term" value="F:nucleic acid binding"/>
    <property type="evidence" value="ECO:0007669"/>
    <property type="project" value="InterPro"/>
</dbReference>
<accession>A0AAE6UKN7</accession>
<dbReference type="Gene3D" id="1.10.30.50">
    <property type="match status" value="1"/>
</dbReference>
<evidence type="ECO:0000313" key="2">
    <source>
        <dbReference type="EMBL" id="QGT80924.1"/>
    </source>
</evidence>
<keyword evidence="2" id="KW-0255">Endonuclease</keyword>
<gene>
    <name evidence="2" type="ORF">GMO17_06875</name>
</gene>
<dbReference type="GO" id="GO:0004519">
    <property type="term" value="F:endonuclease activity"/>
    <property type="evidence" value="ECO:0007669"/>
    <property type="project" value="UniProtKB-KW"/>
</dbReference>
<dbReference type="InterPro" id="IPR002711">
    <property type="entry name" value="HNH"/>
</dbReference>
<protein>
    <submittedName>
        <fullName evidence="2">HNH endonuclease</fullName>
    </submittedName>
</protein>
<dbReference type="RefSeq" id="WP_122325522.1">
    <property type="nucleotide sequence ID" value="NZ_CP046441.1"/>
</dbReference>